<evidence type="ECO:0000313" key="2">
    <source>
        <dbReference type="EMBL" id="CAI11266.1"/>
    </source>
</evidence>
<reference evidence="2" key="2">
    <citation type="journal article" date="2001" name="J. Bacteriol.">
        <title>Cloning and functional analysis of the pbr lead resistance determinant of Ralstonia metallidurans CH34.</title>
        <authorList>
            <person name="Borremans B."/>
            <person name="Hobman J."/>
            <person name="Provoost A."/>
            <person name="Brown N.L."/>
            <person name="van der Lelie D."/>
        </authorList>
    </citation>
    <scope>NUCLEOTIDE SEQUENCE</scope>
    <source>
        <strain evidence="2">CH34</strain>
    </source>
</reference>
<dbReference type="GO" id="GO:0004803">
    <property type="term" value="F:transposase activity"/>
    <property type="evidence" value="ECO:0007669"/>
    <property type="project" value="InterPro"/>
</dbReference>
<proteinExistence type="predicted"/>
<keyword evidence="2" id="KW-0614">Plasmid</keyword>
<protein>
    <submittedName>
        <fullName evidence="2">Insertion element IRSme11 protein</fullName>
    </submittedName>
</protein>
<dbReference type="GO" id="GO:0006313">
    <property type="term" value="P:DNA transposition"/>
    <property type="evidence" value="ECO:0007669"/>
    <property type="project" value="InterPro"/>
</dbReference>
<gene>
    <name evidence="2" type="primary">ISRme11</name>
</gene>
<reference evidence="2" key="1">
    <citation type="journal article" date="1995" name="J. Ind. Microbiol.">
        <title>The czc operon of Alcaligenes eutrophus CH34: from resistance mechanism to the removal of heavy metals.</title>
        <authorList>
            <person name="Diels L."/>
            <person name="Dong Q."/>
            <person name="van der Lelie D."/>
            <person name="Baeyens W."/>
            <person name="Mergeay M."/>
        </authorList>
    </citation>
    <scope>NUCLEOTIDE SEQUENCE</scope>
    <source>
        <strain evidence="2">CH34</strain>
    </source>
</reference>
<dbReference type="AlphaFoldDB" id="A0AAI8Y8Q4"/>
<feature type="domain" description="Tn3 transposase DDE" evidence="1">
    <location>
        <begin position="4"/>
        <end position="308"/>
    </location>
</feature>
<organism evidence="2">
    <name type="scientific">Cupriavidus metallidurans (strain ATCC 43123 / DSM 2839 / NBRC 102507 / CH34)</name>
    <name type="common">Ralstonia metallidurans</name>
    <dbReference type="NCBI Taxonomy" id="266264"/>
    <lineage>
        <taxon>Bacteria</taxon>
        <taxon>Pseudomonadati</taxon>
        <taxon>Pseudomonadota</taxon>
        <taxon>Betaproteobacteria</taxon>
        <taxon>Burkholderiales</taxon>
        <taxon>Burkholderiaceae</taxon>
        <taxon>Cupriavidus</taxon>
    </lineage>
</organism>
<dbReference type="Pfam" id="PF01526">
    <property type="entry name" value="DDE_Tnp_Tn3"/>
    <property type="match status" value="1"/>
</dbReference>
<dbReference type="InterPro" id="IPR002513">
    <property type="entry name" value="Tn3_Tnp_DDE_dom"/>
</dbReference>
<reference evidence="2" key="3">
    <citation type="submission" date="2004-11" db="EMBL/GenBank/DDBJ databases">
        <title>Sequence and features of the Ralstonia metallidurans CH34 heavy metals plasmids pMOL28 and pMOL30.</title>
        <authorList>
            <person name="Monchy S."/>
            <person name="Van der Lelie D."/>
            <person name="Vallaeys T."/>
            <person name="Taghavi S."/>
            <person name="Benotmane M."/>
            <person name="McCorkle S."/>
            <person name="Dunn J."/>
            <person name="Lapidus A."/>
            <person name="Mergeay M."/>
        </authorList>
    </citation>
    <scope>NUCLEOTIDE SEQUENCE</scope>
    <source>
        <strain evidence="2">CH34</strain>
        <plasmid evidence="2">pMOL30</plasmid>
    </source>
</reference>
<dbReference type="EMBL" id="X71400">
    <property type="protein sequence ID" value="CAI11266.1"/>
    <property type="molecule type" value="Genomic_DNA"/>
</dbReference>
<name>A0AAI8Y8Q4_CUPMC</name>
<evidence type="ECO:0000259" key="1">
    <source>
        <dbReference type="Pfam" id="PF01526"/>
    </source>
</evidence>
<sequence>MLAFMHQHPIARHWGRAELASSDMMSLETTRSVWQARADPRRRTASIGMYTHVRDRWGIFYDQPILLNERQAGAAIEGVIRQNGGEDVTQLAVDTHGYTDFAMSLSRLLGFDLCPRLSHLRDRRLHVPKGHAVPPELAAVADADVRLVLIELAWDELVRIAASVQTGQCTAVQALTRFGAAARGQHVYEAGVHLGRLFRTIFLVDYFTNTAFRQEMQHALNRGEAVHTVQRAIHYGKIPLELARHDASLAAVSSSLTLLTNAVMAWNTLHMQEALEAIEAIGGESMRAEDLRQIAPTRLEGINLRGTFDFPIARYAHRLPPNATSVQTVPSTWRTA</sequence>
<geneLocation type="plasmid" evidence="2">
    <name>pMOL30</name>
</geneLocation>
<accession>A0AAI8Y8Q4</accession>